<evidence type="ECO:0000313" key="8">
    <source>
        <dbReference type="EMBL" id="MFC6835369.1"/>
    </source>
</evidence>
<evidence type="ECO:0000256" key="1">
    <source>
        <dbReference type="ARBA" id="ARBA00004651"/>
    </source>
</evidence>
<feature type="transmembrane region" description="Helical" evidence="7">
    <location>
        <begin position="77"/>
        <end position="96"/>
    </location>
</feature>
<evidence type="ECO:0000256" key="7">
    <source>
        <dbReference type="SAM" id="Phobius"/>
    </source>
</evidence>
<feature type="transmembrane region" description="Helical" evidence="7">
    <location>
        <begin position="218"/>
        <end position="235"/>
    </location>
</feature>
<protein>
    <submittedName>
        <fullName evidence="8">Branched-chain amino acid ABC transporter permease</fullName>
    </submittedName>
</protein>
<keyword evidence="9" id="KW-1185">Reference proteome</keyword>
<evidence type="ECO:0000313" key="9">
    <source>
        <dbReference type="Proteomes" id="UP001596406"/>
    </source>
</evidence>
<dbReference type="CDD" id="cd06581">
    <property type="entry name" value="TM_PBP1_LivM_like"/>
    <property type="match status" value="1"/>
</dbReference>
<evidence type="ECO:0000256" key="6">
    <source>
        <dbReference type="SAM" id="MobiDB-lite"/>
    </source>
</evidence>
<evidence type="ECO:0000256" key="2">
    <source>
        <dbReference type="ARBA" id="ARBA00022475"/>
    </source>
</evidence>
<feature type="transmembrane region" description="Helical" evidence="7">
    <location>
        <begin position="303"/>
        <end position="336"/>
    </location>
</feature>
<name>A0ABD5U4B4_9EURY</name>
<keyword evidence="2" id="KW-1003">Cell membrane</keyword>
<sequence length="442" mass="46362">MSADVRSRLAALDRPVRDALMVAGMMLGLYAVFWVVGSTLGYDASGIFSLFATLTLFVGVYALAVLALNLQWGYAGLFNIGVAGFLAVGAYSFGMLSGSPTGSPPGLGLPFVVGVVGAMLVTAFVGLLTAFPALRLRADYLAIATLALSEIIRLTVLSRPASEFTVGGVTLGTGGGQGYRNFPANPVDGLFETPVGDAILVAADGIFGVTRQPVVEDFVYALVVVCLVGVVYWLLSRTANSPFGRVLKAIREDELVASSLGKDTRMFKVKVFMFGCALMGLCGVLWQVYGLNSVVPNTFRPDITFYIFIALIIGGSGSNTGSVLGAGLFAGVLFLLPQNINRLLGEVGFLQGISSPNSFAGAVGPLASLDVTPFVGYVLGNIDELRFVVVGVLLIYLMQRRPEGLLGHRIEPAAAVDLRTRPADHRPTAADGGDSDGGDDDE</sequence>
<accession>A0ABD5U4B4</accession>
<evidence type="ECO:0000256" key="3">
    <source>
        <dbReference type="ARBA" id="ARBA00022692"/>
    </source>
</evidence>
<dbReference type="InterPro" id="IPR001851">
    <property type="entry name" value="ABC_transp_permease"/>
</dbReference>
<feature type="transmembrane region" description="Helical" evidence="7">
    <location>
        <begin position="271"/>
        <end position="291"/>
    </location>
</feature>
<keyword evidence="3 7" id="KW-0812">Transmembrane</keyword>
<comment type="caution">
    <text evidence="8">The sequence shown here is derived from an EMBL/GenBank/DDBJ whole genome shotgun (WGS) entry which is preliminary data.</text>
</comment>
<feature type="compositionally biased region" description="Acidic residues" evidence="6">
    <location>
        <begin position="433"/>
        <end position="442"/>
    </location>
</feature>
<gene>
    <name evidence="8" type="ORF">ACFQHK_02470</name>
</gene>
<dbReference type="PANTHER" id="PTHR30482">
    <property type="entry name" value="HIGH-AFFINITY BRANCHED-CHAIN AMINO ACID TRANSPORT SYSTEM PERMEASE"/>
    <property type="match status" value="1"/>
</dbReference>
<proteinExistence type="predicted"/>
<dbReference type="RefSeq" id="WP_304447072.1">
    <property type="nucleotide sequence ID" value="NZ_JARRAH010000001.1"/>
</dbReference>
<dbReference type="GO" id="GO:0005886">
    <property type="term" value="C:plasma membrane"/>
    <property type="evidence" value="ECO:0007669"/>
    <property type="project" value="UniProtKB-SubCell"/>
</dbReference>
<feature type="transmembrane region" description="Helical" evidence="7">
    <location>
        <begin position="20"/>
        <end position="41"/>
    </location>
</feature>
<keyword evidence="4 7" id="KW-1133">Transmembrane helix</keyword>
<dbReference type="Proteomes" id="UP001596406">
    <property type="component" value="Unassembled WGS sequence"/>
</dbReference>
<dbReference type="InterPro" id="IPR043428">
    <property type="entry name" value="LivM-like"/>
</dbReference>
<dbReference type="PANTHER" id="PTHR30482:SF1">
    <property type="entry name" value="BRANCHED-CHAIN AMINO ACID TRANSPORT PERMEASE PROTEIN LIVM-RELATED"/>
    <property type="match status" value="1"/>
</dbReference>
<evidence type="ECO:0000256" key="5">
    <source>
        <dbReference type="ARBA" id="ARBA00023136"/>
    </source>
</evidence>
<feature type="region of interest" description="Disordered" evidence="6">
    <location>
        <begin position="417"/>
        <end position="442"/>
    </location>
</feature>
<keyword evidence="5 7" id="KW-0472">Membrane</keyword>
<dbReference type="AlphaFoldDB" id="A0ABD5U4B4"/>
<dbReference type="EMBL" id="JBHSXM010000001">
    <property type="protein sequence ID" value="MFC6835369.1"/>
    <property type="molecule type" value="Genomic_DNA"/>
</dbReference>
<comment type="subcellular location">
    <subcellularLocation>
        <location evidence="1">Cell membrane</location>
        <topology evidence="1">Multi-pass membrane protein</topology>
    </subcellularLocation>
</comment>
<organism evidence="8 9">
    <name type="scientific">Halomarina ordinaria</name>
    <dbReference type="NCBI Taxonomy" id="3033939"/>
    <lineage>
        <taxon>Archaea</taxon>
        <taxon>Methanobacteriati</taxon>
        <taxon>Methanobacteriota</taxon>
        <taxon>Stenosarchaea group</taxon>
        <taxon>Halobacteria</taxon>
        <taxon>Halobacteriales</taxon>
        <taxon>Natronomonadaceae</taxon>
        <taxon>Halomarina</taxon>
    </lineage>
</organism>
<feature type="transmembrane region" description="Helical" evidence="7">
    <location>
        <begin position="138"/>
        <end position="156"/>
    </location>
</feature>
<feature type="transmembrane region" description="Helical" evidence="7">
    <location>
        <begin position="108"/>
        <end position="131"/>
    </location>
</feature>
<evidence type="ECO:0000256" key="4">
    <source>
        <dbReference type="ARBA" id="ARBA00022989"/>
    </source>
</evidence>
<feature type="transmembrane region" description="Helical" evidence="7">
    <location>
        <begin position="47"/>
        <end position="70"/>
    </location>
</feature>
<dbReference type="Pfam" id="PF02653">
    <property type="entry name" value="BPD_transp_2"/>
    <property type="match status" value="1"/>
</dbReference>
<feature type="compositionally biased region" description="Basic and acidic residues" evidence="6">
    <location>
        <begin position="418"/>
        <end position="428"/>
    </location>
</feature>
<reference evidence="8 9" key="1">
    <citation type="journal article" date="2019" name="Int. J. Syst. Evol. Microbiol.">
        <title>The Global Catalogue of Microorganisms (GCM) 10K type strain sequencing project: providing services to taxonomists for standard genome sequencing and annotation.</title>
        <authorList>
            <consortium name="The Broad Institute Genomics Platform"/>
            <consortium name="The Broad Institute Genome Sequencing Center for Infectious Disease"/>
            <person name="Wu L."/>
            <person name="Ma J."/>
        </authorList>
    </citation>
    <scope>NUCLEOTIDE SEQUENCE [LARGE SCALE GENOMIC DNA]</scope>
    <source>
        <strain evidence="8 9">PSRA2</strain>
    </source>
</reference>